<dbReference type="FunFam" id="3.90.1150.10:FF:000031">
    <property type="entry name" value="Serine--glyoxylate aminotransferase"/>
    <property type="match status" value="1"/>
</dbReference>
<dbReference type="Pfam" id="PF00266">
    <property type="entry name" value="Aminotran_5"/>
    <property type="match status" value="1"/>
</dbReference>
<keyword evidence="3 5" id="KW-0663">Pyridoxal phosphate</keyword>
<reference evidence="10" key="1">
    <citation type="submission" date="2014-02" db="EMBL/GenBank/DDBJ databases">
        <title>Complete genome sequence and comparative genomic analysis of the nitrogen-fixing bacterium Leptospirillum ferriphilum YSK.</title>
        <authorList>
            <person name="Guo X."/>
            <person name="Yin H."/>
            <person name="Liang Y."/>
            <person name="Hu Q."/>
            <person name="Ma L."/>
            <person name="Xiao Y."/>
            <person name="Zhang X."/>
            <person name="Qiu G."/>
            <person name="Liu X."/>
        </authorList>
    </citation>
    <scope>NUCLEOTIDE SEQUENCE [LARGE SCALE GENOMIC DNA]</scope>
    <source>
        <strain evidence="10">YSK</strain>
    </source>
</reference>
<feature type="binding site" evidence="4">
    <location>
        <position position="334"/>
    </location>
    <ligand>
        <name>substrate</name>
    </ligand>
</feature>
<keyword evidence="9" id="KW-0032">Aminotransferase</keyword>
<evidence type="ECO:0000256" key="6">
    <source>
        <dbReference type="RuleBase" id="RU004075"/>
    </source>
</evidence>
<dbReference type="Gene3D" id="3.90.1150.10">
    <property type="entry name" value="Aspartate Aminotransferase, domain 1"/>
    <property type="match status" value="1"/>
</dbReference>
<dbReference type="Gene3D" id="3.40.640.10">
    <property type="entry name" value="Type I PLP-dependent aspartate aminotransferase-like (Major domain)"/>
    <property type="match status" value="1"/>
</dbReference>
<dbReference type="InterPro" id="IPR015422">
    <property type="entry name" value="PyrdxlP-dep_Trfase_small"/>
</dbReference>
<evidence type="ECO:0000259" key="8">
    <source>
        <dbReference type="Pfam" id="PF00266"/>
    </source>
</evidence>
<gene>
    <name evidence="9" type="ORF">Y981_06715</name>
</gene>
<organism evidence="9 10">
    <name type="scientific">Leptospirillum ferriphilum YSK</name>
    <dbReference type="NCBI Taxonomy" id="1441628"/>
    <lineage>
        <taxon>Bacteria</taxon>
        <taxon>Pseudomonadati</taxon>
        <taxon>Nitrospirota</taxon>
        <taxon>Nitrospiria</taxon>
        <taxon>Nitrospirales</taxon>
        <taxon>Nitrospiraceae</taxon>
        <taxon>Leptospirillum</taxon>
    </lineage>
</organism>
<evidence type="ECO:0000256" key="1">
    <source>
        <dbReference type="ARBA" id="ARBA00001933"/>
    </source>
</evidence>
<dbReference type="PANTHER" id="PTHR21152:SF40">
    <property type="entry name" value="ALANINE--GLYOXYLATE AMINOTRANSFERASE"/>
    <property type="match status" value="1"/>
</dbReference>
<comment type="similarity">
    <text evidence="2 6">Belongs to the class-V pyridoxal-phosphate-dependent aminotransferase family.</text>
</comment>
<evidence type="ECO:0000256" key="2">
    <source>
        <dbReference type="ARBA" id="ARBA00009236"/>
    </source>
</evidence>
<evidence type="ECO:0000313" key="9">
    <source>
        <dbReference type="EMBL" id="AIA30563.1"/>
    </source>
</evidence>
<dbReference type="InterPro" id="IPR015421">
    <property type="entry name" value="PyrdxlP-dep_Trfase_major"/>
</dbReference>
<dbReference type="Proteomes" id="UP000027059">
    <property type="component" value="Chromosome"/>
</dbReference>
<reference evidence="9 10" key="2">
    <citation type="journal article" date="2015" name="Biomed. Res. Int.">
        <title>Effects of Arsenite Resistance on the Growth and Functional Gene Expression of Leptospirillum ferriphilum and Acidithiobacillus thiooxidans in Pure Culture and Coculture.</title>
        <authorList>
            <person name="Jiang H."/>
            <person name="Liang Y."/>
            <person name="Yin H."/>
            <person name="Xiao Y."/>
            <person name="Guo X."/>
            <person name="Xu Y."/>
            <person name="Hu Q."/>
            <person name="Liu H."/>
            <person name="Liu X."/>
        </authorList>
    </citation>
    <scope>NUCLEOTIDE SEQUENCE [LARGE SCALE GENOMIC DNA]</scope>
    <source>
        <strain evidence="9 10">YSK</strain>
    </source>
</reference>
<sequence>MKKQYLLAPGPTPVPPEVLLAMAKPIIHHRSPDFIPVIQQVRADLKWLFQTSQEVLTVAGSGTAGMEASISNFMSPGDKIIAINGGKFGERWLKIAQAFGVVPIEVKVEWGNSVDVSVVADLLSKDPSIRGVYVQASETSTGVAHDIQKLAALTRERENTILVVDAITALGVINLPMDAWGIDVLITGSQKALMIPPGLAFIGVSEKAWKLQTTAKCPRFYLDLKREKDNLLKDSNAWTPAVTLWIGLAESLKLMRAEGLDKIFARHARLAQATREGVRGFGLEVFAKNIPSDAVTAVVSPQGIDGQAVYKNLREQYGITAAGGQDQLKGKVFRLSHMGYADVFDVITAVSGVEMVLTRLGYKEKPLGSGVARAQSILIKE</sequence>
<name>A0A059XUN0_9BACT</name>
<evidence type="ECO:0000256" key="7">
    <source>
        <dbReference type="RuleBase" id="RU004504"/>
    </source>
</evidence>
<dbReference type="InterPro" id="IPR020578">
    <property type="entry name" value="Aminotrans_V_PyrdxlP_BS"/>
</dbReference>
<accession>A0A059XUN0</accession>
<dbReference type="GO" id="GO:0008453">
    <property type="term" value="F:alanine-glyoxylate transaminase activity"/>
    <property type="evidence" value="ECO:0007669"/>
    <property type="project" value="TreeGrafter"/>
</dbReference>
<dbReference type="InterPro" id="IPR015424">
    <property type="entry name" value="PyrdxlP-dep_Trfase"/>
</dbReference>
<dbReference type="PROSITE" id="PS00595">
    <property type="entry name" value="AA_TRANSFER_CLASS_5"/>
    <property type="match status" value="1"/>
</dbReference>
<dbReference type="OrthoDB" id="389074at2"/>
<feature type="modified residue" description="N6-(pyridoxal phosphate)lysine" evidence="5">
    <location>
        <position position="191"/>
    </location>
</feature>
<dbReference type="GO" id="GO:0004760">
    <property type="term" value="F:L-serine-pyruvate transaminase activity"/>
    <property type="evidence" value="ECO:0007669"/>
    <property type="project" value="TreeGrafter"/>
</dbReference>
<dbReference type="PANTHER" id="PTHR21152">
    <property type="entry name" value="AMINOTRANSFERASE CLASS V"/>
    <property type="match status" value="1"/>
</dbReference>
<keyword evidence="10" id="KW-1185">Reference proteome</keyword>
<evidence type="ECO:0000256" key="3">
    <source>
        <dbReference type="ARBA" id="ARBA00022898"/>
    </source>
</evidence>
<proteinExistence type="inferred from homology"/>
<dbReference type="InterPro" id="IPR000192">
    <property type="entry name" value="Aminotrans_V_dom"/>
</dbReference>
<dbReference type="KEGG" id="lfp:Y981_06715"/>
<feature type="domain" description="Aminotransferase class V" evidence="8">
    <location>
        <begin position="5"/>
        <end position="326"/>
    </location>
</feature>
<dbReference type="AlphaFoldDB" id="A0A059XUN0"/>
<protein>
    <submittedName>
        <fullName evidence="9">Class V aminotransferase</fullName>
    </submittedName>
</protein>
<evidence type="ECO:0000313" key="10">
    <source>
        <dbReference type="Proteomes" id="UP000027059"/>
    </source>
</evidence>
<evidence type="ECO:0000256" key="4">
    <source>
        <dbReference type="PIRSR" id="PIRSR000524-1"/>
    </source>
</evidence>
<comment type="cofactor">
    <cofactor evidence="1 5 7">
        <name>pyridoxal 5'-phosphate</name>
        <dbReference type="ChEBI" id="CHEBI:597326"/>
    </cofactor>
</comment>
<dbReference type="GO" id="GO:0019265">
    <property type="term" value="P:glycine biosynthetic process, by transamination of glyoxylate"/>
    <property type="evidence" value="ECO:0007669"/>
    <property type="project" value="TreeGrafter"/>
</dbReference>
<dbReference type="PIRSF" id="PIRSF000524">
    <property type="entry name" value="SPT"/>
    <property type="match status" value="1"/>
</dbReference>
<dbReference type="EMBL" id="CP007243">
    <property type="protein sequence ID" value="AIA30563.1"/>
    <property type="molecule type" value="Genomic_DNA"/>
</dbReference>
<evidence type="ECO:0000256" key="5">
    <source>
        <dbReference type="PIRSR" id="PIRSR000524-50"/>
    </source>
</evidence>
<dbReference type="InterPro" id="IPR024169">
    <property type="entry name" value="SP_NH2Trfase/AEP_transaminase"/>
</dbReference>
<keyword evidence="9" id="KW-0808">Transferase</keyword>
<dbReference type="HOGENOM" id="CLU_027686_1_1_0"/>
<dbReference type="SUPFAM" id="SSF53383">
    <property type="entry name" value="PLP-dependent transferases"/>
    <property type="match status" value="1"/>
</dbReference>
<dbReference type="RefSeq" id="WP_038505328.1">
    <property type="nucleotide sequence ID" value="NZ_CP007243.1"/>
</dbReference>
<dbReference type="FunFam" id="3.40.640.10:FF:000054">
    <property type="entry name" value="Serine--glyoxylate aminotransferase"/>
    <property type="match status" value="1"/>
</dbReference>